<comment type="caution">
    <text evidence="6">The sequence shown here is derived from an EMBL/GenBank/DDBJ whole genome shotgun (WGS) entry which is preliminary data.</text>
</comment>
<dbReference type="Gene3D" id="3.40.50.2000">
    <property type="entry name" value="Glycogen Phosphorylase B"/>
    <property type="match status" value="2"/>
</dbReference>
<dbReference type="STRING" id="29655.A0A0K9NLD6"/>
<dbReference type="OMA" id="TISCFTL"/>
<keyword evidence="2 3" id="KW-0808">Transferase</keyword>
<evidence type="ECO:0000313" key="7">
    <source>
        <dbReference type="Proteomes" id="UP000036987"/>
    </source>
</evidence>
<organism evidence="6 7">
    <name type="scientific">Zostera marina</name>
    <name type="common">Eelgrass</name>
    <dbReference type="NCBI Taxonomy" id="29655"/>
    <lineage>
        <taxon>Eukaryota</taxon>
        <taxon>Viridiplantae</taxon>
        <taxon>Streptophyta</taxon>
        <taxon>Embryophyta</taxon>
        <taxon>Tracheophyta</taxon>
        <taxon>Spermatophyta</taxon>
        <taxon>Magnoliopsida</taxon>
        <taxon>Liliopsida</taxon>
        <taxon>Zosteraceae</taxon>
        <taxon>Zostera</taxon>
    </lineage>
</organism>
<keyword evidence="7" id="KW-1185">Reference proteome</keyword>
<dbReference type="CDD" id="cd03784">
    <property type="entry name" value="GT1_Gtf-like"/>
    <property type="match status" value="1"/>
</dbReference>
<dbReference type="SUPFAM" id="SSF53756">
    <property type="entry name" value="UDP-Glycosyltransferase/glycogen phosphorylase"/>
    <property type="match status" value="1"/>
</dbReference>
<dbReference type="EC" id="2.4.1.-" evidence="4"/>
<dbReference type="InterPro" id="IPR058980">
    <property type="entry name" value="Glyco_transf_N"/>
</dbReference>
<gene>
    <name evidence="6" type="ORF">ZOSMA_84G00130</name>
</gene>
<evidence type="ECO:0000259" key="5">
    <source>
        <dbReference type="Pfam" id="PF26168"/>
    </source>
</evidence>
<name>A0A0K9NLD6_ZOSMR</name>
<dbReference type="InterPro" id="IPR035595">
    <property type="entry name" value="UDP_glycos_trans_CS"/>
</dbReference>
<dbReference type="OrthoDB" id="5835829at2759"/>
<dbReference type="EMBL" id="LFYR01002048">
    <property type="protein sequence ID" value="KMZ57576.1"/>
    <property type="molecule type" value="Genomic_DNA"/>
</dbReference>
<dbReference type="GO" id="GO:0035251">
    <property type="term" value="F:UDP-glucosyltransferase activity"/>
    <property type="evidence" value="ECO:0000318"/>
    <property type="project" value="GO_Central"/>
</dbReference>
<reference evidence="7" key="1">
    <citation type="journal article" date="2016" name="Nature">
        <title>The genome of the seagrass Zostera marina reveals angiosperm adaptation to the sea.</title>
        <authorList>
            <person name="Olsen J.L."/>
            <person name="Rouze P."/>
            <person name="Verhelst B."/>
            <person name="Lin Y.-C."/>
            <person name="Bayer T."/>
            <person name="Collen J."/>
            <person name="Dattolo E."/>
            <person name="De Paoli E."/>
            <person name="Dittami S."/>
            <person name="Maumus F."/>
            <person name="Michel G."/>
            <person name="Kersting A."/>
            <person name="Lauritano C."/>
            <person name="Lohaus R."/>
            <person name="Toepel M."/>
            <person name="Tonon T."/>
            <person name="Vanneste K."/>
            <person name="Amirebrahimi M."/>
            <person name="Brakel J."/>
            <person name="Bostroem C."/>
            <person name="Chovatia M."/>
            <person name="Grimwood J."/>
            <person name="Jenkins J.W."/>
            <person name="Jueterbock A."/>
            <person name="Mraz A."/>
            <person name="Stam W.T."/>
            <person name="Tice H."/>
            <person name="Bornberg-Bauer E."/>
            <person name="Green P.J."/>
            <person name="Pearson G.A."/>
            <person name="Procaccini G."/>
            <person name="Duarte C.M."/>
            <person name="Schmutz J."/>
            <person name="Reusch T.B.H."/>
            <person name="Van de Peer Y."/>
        </authorList>
    </citation>
    <scope>NUCLEOTIDE SEQUENCE [LARGE SCALE GENOMIC DNA]</scope>
    <source>
        <strain evidence="7">cv. Finnish</strain>
    </source>
</reference>
<accession>A0A0K9NLD6</accession>
<evidence type="ECO:0000256" key="2">
    <source>
        <dbReference type="ARBA" id="ARBA00022679"/>
    </source>
</evidence>
<dbReference type="PROSITE" id="PS00375">
    <property type="entry name" value="UDPGT"/>
    <property type="match status" value="1"/>
</dbReference>
<feature type="domain" description="Glycosyltransferase N-terminal" evidence="5">
    <location>
        <begin position="13"/>
        <end position="236"/>
    </location>
</feature>
<keyword evidence="3" id="KW-0328">Glycosyltransferase</keyword>
<evidence type="ECO:0000313" key="6">
    <source>
        <dbReference type="EMBL" id="KMZ57576.1"/>
    </source>
</evidence>
<dbReference type="InterPro" id="IPR002213">
    <property type="entry name" value="UDP_glucos_trans"/>
</dbReference>
<evidence type="ECO:0000256" key="4">
    <source>
        <dbReference type="RuleBase" id="RU362057"/>
    </source>
</evidence>
<evidence type="ECO:0000256" key="1">
    <source>
        <dbReference type="ARBA" id="ARBA00009995"/>
    </source>
</evidence>
<proteinExistence type="inferred from homology"/>
<dbReference type="Pfam" id="PF26168">
    <property type="entry name" value="Glyco_transf_N"/>
    <property type="match status" value="1"/>
</dbReference>
<protein>
    <recommendedName>
        <fullName evidence="4">Glycosyltransferase</fullName>
        <ecNumber evidence="4">2.4.1.-</ecNumber>
    </recommendedName>
</protein>
<dbReference type="PANTHER" id="PTHR48047">
    <property type="entry name" value="GLYCOSYLTRANSFERASE"/>
    <property type="match status" value="1"/>
</dbReference>
<dbReference type="AlphaFoldDB" id="A0A0K9NLD6"/>
<comment type="similarity">
    <text evidence="1 3">Belongs to the UDP-glycosyltransferase family.</text>
</comment>
<dbReference type="FunFam" id="3.40.50.2000:FF:000047">
    <property type="entry name" value="Glycosyltransferase"/>
    <property type="match status" value="1"/>
</dbReference>
<dbReference type="Proteomes" id="UP000036987">
    <property type="component" value="Unassembled WGS sequence"/>
</dbReference>
<dbReference type="PANTHER" id="PTHR48047:SF182">
    <property type="entry name" value="GLYCOSYLTRANSFERASE"/>
    <property type="match status" value="1"/>
</dbReference>
<dbReference type="Pfam" id="PF00201">
    <property type="entry name" value="UDPGT"/>
    <property type="match status" value="1"/>
</dbReference>
<evidence type="ECO:0000256" key="3">
    <source>
        <dbReference type="RuleBase" id="RU003718"/>
    </source>
</evidence>
<sequence length="481" mass="53420">MIKSSDDPRPLHFVLVPFMAPGHMNPMVDLGKLLACRGVYVTIITTPQNSQRFKSTADRAHQTGLPLKFHSVEIFPENCENLDSVVSLEAISKFFEMANLLEEPLKIYLKESSPSCIVSDFIFSWSSKLAMELELPRFVFYSMSCFTLACVETLKEREGGRESEIDLKKSFIVPEIPHEIELNGEQTYVFVNSSEIDEANSTADGFVVNSCMDIETEYEEIYRTKKGRSIWTIGPVALCNTDMTDKSNRGLTSSSTSNATILSFLESMDPKSVVYVSFGSLSGTSATQMKELCLGLMDTGHPFVLVVRSKNNSMEIESWLENTQFEERNKKNGLVVRGWVPQVMILTHPSTGGFVTHCGWNSTLEGISAGVPMVTWPGFADQFLNERLVVDVLKTGVAVGAKERVLFWEEVLSVKRAKISMAIGELMGGEEEAVKRRKRASELSEIVNKAMDVGGSSVNNLNALIQQVTSIVDKKKPKSKS</sequence>